<accession>A0A3R8S5C4</accession>
<dbReference type="Pfam" id="PF01339">
    <property type="entry name" value="CheB_methylest"/>
    <property type="match status" value="1"/>
</dbReference>
<dbReference type="EC" id="3.1.1.61" evidence="2"/>
<dbReference type="RefSeq" id="WP_125241766.1">
    <property type="nucleotide sequence ID" value="NZ_RSED01000002.1"/>
</dbReference>
<feature type="active site" evidence="4">
    <location>
        <position position="24"/>
    </location>
</feature>
<gene>
    <name evidence="6" type="ORF">EIP75_03090</name>
</gene>
<dbReference type="GO" id="GO:0006935">
    <property type="term" value="P:chemotaxis"/>
    <property type="evidence" value="ECO:0007669"/>
    <property type="project" value="UniProtKB-UniRule"/>
</dbReference>
<keyword evidence="4" id="KW-0145">Chemotaxis</keyword>
<proteinExistence type="predicted"/>
<dbReference type="InterPro" id="IPR000673">
    <property type="entry name" value="Sig_transdc_resp-reg_Me-estase"/>
</dbReference>
<protein>
    <recommendedName>
        <fullName evidence="2">protein-glutamate methylesterase</fullName>
        <ecNumber evidence="2">3.1.1.61</ecNumber>
    </recommendedName>
</protein>
<dbReference type="CDD" id="cd16433">
    <property type="entry name" value="CheB"/>
    <property type="match status" value="1"/>
</dbReference>
<dbReference type="GO" id="GO:0005737">
    <property type="term" value="C:cytoplasm"/>
    <property type="evidence" value="ECO:0007669"/>
    <property type="project" value="InterPro"/>
</dbReference>
<comment type="catalytic activity">
    <reaction evidence="3">
        <text>[protein]-L-glutamate 5-O-methyl ester + H2O = L-glutamyl-[protein] + methanol + H(+)</text>
        <dbReference type="Rhea" id="RHEA:23236"/>
        <dbReference type="Rhea" id="RHEA-COMP:10208"/>
        <dbReference type="Rhea" id="RHEA-COMP:10311"/>
        <dbReference type="ChEBI" id="CHEBI:15377"/>
        <dbReference type="ChEBI" id="CHEBI:15378"/>
        <dbReference type="ChEBI" id="CHEBI:17790"/>
        <dbReference type="ChEBI" id="CHEBI:29973"/>
        <dbReference type="ChEBI" id="CHEBI:82795"/>
        <dbReference type="EC" id="3.1.1.61"/>
    </reaction>
</comment>
<feature type="domain" description="CheB-type methylesterase" evidence="5">
    <location>
        <begin position="19"/>
        <end position="202"/>
    </location>
</feature>
<evidence type="ECO:0000256" key="2">
    <source>
        <dbReference type="ARBA" id="ARBA00039140"/>
    </source>
</evidence>
<evidence type="ECO:0000256" key="3">
    <source>
        <dbReference type="ARBA" id="ARBA00048267"/>
    </source>
</evidence>
<name>A0A3R8S5C4_9BURK</name>
<dbReference type="Proteomes" id="UP000269265">
    <property type="component" value="Unassembled WGS sequence"/>
</dbReference>
<evidence type="ECO:0000256" key="4">
    <source>
        <dbReference type="PROSITE-ProRule" id="PRU00050"/>
    </source>
</evidence>
<dbReference type="EMBL" id="RSED01000002">
    <property type="protein sequence ID" value="RRS05859.1"/>
    <property type="molecule type" value="Genomic_DNA"/>
</dbReference>
<keyword evidence="7" id="KW-1185">Reference proteome</keyword>
<dbReference type="Gene3D" id="3.40.50.180">
    <property type="entry name" value="Methylesterase CheB, C-terminal domain"/>
    <property type="match status" value="1"/>
</dbReference>
<keyword evidence="1 4" id="KW-0378">Hydrolase</keyword>
<evidence type="ECO:0000259" key="5">
    <source>
        <dbReference type="PROSITE" id="PS50122"/>
    </source>
</evidence>
<feature type="active site" evidence="4">
    <location>
        <position position="148"/>
    </location>
</feature>
<sequence length="202" mass="20991">MSAPAAESTSIDPRRISGIVIGASAGGVDALSVLLPALQRQATVPVFVVLHLPRDRPSLLADIFASKCALPCREAQDKEPVVPGTIYFAPPDYHLLLDRGPGAWPHLALSADALVNFSRPAIDVLFESAADIYGECLLGIVLTGGNHDGAAGLKAIHEAQGQTIVQDPADAQLSFMPEAALATVTPSAVMSLAQIARLLSGL</sequence>
<comment type="caution">
    <text evidence="6">The sequence shown here is derived from an EMBL/GenBank/DDBJ whole genome shotgun (WGS) entry which is preliminary data.</text>
</comment>
<dbReference type="AlphaFoldDB" id="A0A3R8S5C4"/>
<organism evidence="6 7">
    <name type="scientific">Aquabacterium soli</name>
    <dbReference type="NCBI Taxonomy" id="2493092"/>
    <lineage>
        <taxon>Bacteria</taxon>
        <taxon>Pseudomonadati</taxon>
        <taxon>Pseudomonadota</taxon>
        <taxon>Betaproteobacteria</taxon>
        <taxon>Burkholderiales</taxon>
        <taxon>Aquabacterium</taxon>
    </lineage>
</organism>
<feature type="active site" evidence="4">
    <location>
        <position position="51"/>
    </location>
</feature>
<dbReference type="InterPro" id="IPR035909">
    <property type="entry name" value="CheB_C"/>
</dbReference>
<dbReference type="GO" id="GO:0008984">
    <property type="term" value="F:protein-glutamate methylesterase activity"/>
    <property type="evidence" value="ECO:0007669"/>
    <property type="project" value="UniProtKB-EC"/>
</dbReference>
<reference evidence="6 7" key="1">
    <citation type="submission" date="2018-12" db="EMBL/GenBank/DDBJ databases">
        <title>The whole draft genome of Aquabacterium sp. SJQ9.</title>
        <authorList>
            <person name="Sun L."/>
            <person name="Gao X."/>
            <person name="Chen W."/>
            <person name="Huang K."/>
        </authorList>
    </citation>
    <scope>NUCLEOTIDE SEQUENCE [LARGE SCALE GENOMIC DNA]</scope>
    <source>
        <strain evidence="6 7">SJQ9</strain>
    </source>
</reference>
<dbReference type="GO" id="GO:0000156">
    <property type="term" value="F:phosphorelay response regulator activity"/>
    <property type="evidence" value="ECO:0007669"/>
    <property type="project" value="InterPro"/>
</dbReference>
<dbReference type="SUPFAM" id="SSF52738">
    <property type="entry name" value="Methylesterase CheB, C-terminal domain"/>
    <property type="match status" value="1"/>
</dbReference>
<evidence type="ECO:0000313" key="7">
    <source>
        <dbReference type="Proteomes" id="UP000269265"/>
    </source>
</evidence>
<dbReference type="PANTHER" id="PTHR42872:SF6">
    <property type="entry name" value="PROTEIN-GLUTAMATE METHYLESTERASE_PROTEIN-GLUTAMINE GLUTAMINASE"/>
    <property type="match status" value="1"/>
</dbReference>
<dbReference type="PANTHER" id="PTHR42872">
    <property type="entry name" value="PROTEIN-GLUTAMATE METHYLESTERASE/PROTEIN-GLUTAMINE GLUTAMINASE"/>
    <property type="match status" value="1"/>
</dbReference>
<evidence type="ECO:0000313" key="6">
    <source>
        <dbReference type="EMBL" id="RRS05859.1"/>
    </source>
</evidence>
<dbReference type="OrthoDB" id="9791760at2"/>
<dbReference type="PROSITE" id="PS50122">
    <property type="entry name" value="CHEB"/>
    <property type="match status" value="1"/>
</dbReference>
<evidence type="ECO:0000256" key="1">
    <source>
        <dbReference type="ARBA" id="ARBA00022801"/>
    </source>
</evidence>